<protein>
    <submittedName>
        <fullName evidence="1">Polysaccharide deacetylase</fullName>
    </submittedName>
</protein>
<dbReference type="AlphaFoldDB" id="A0A2N5DBM7"/>
<dbReference type="PANTHER" id="PTHR43123:SF1">
    <property type="entry name" value="POLYSACCHARIDE DEACETYLASE-RELATED"/>
    <property type="match status" value="1"/>
</dbReference>
<dbReference type="SUPFAM" id="SSF88713">
    <property type="entry name" value="Glycoside hydrolase/deacetylase"/>
    <property type="match status" value="1"/>
</dbReference>
<organism evidence="1 2">
    <name type="scientific">Caulobacter zeae</name>
    <dbReference type="NCBI Taxonomy" id="2055137"/>
    <lineage>
        <taxon>Bacteria</taxon>
        <taxon>Pseudomonadati</taxon>
        <taxon>Pseudomonadota</taxon>
        <taxon>Alphaproteobacteria</taxon>
        <taxon>Caulobacterales</taxon>
        <taxon>Caulobacteraceae</taxon>
        <taxon>Caulobacter</taxon>
    </lineage>
</organism>
<reference evidence="1 2" key="1">
    <citation type="submission" date="2017-12" db="EMBL/GenBank/DDBJ databases">
        <title>The genome sequence of Caulobacter sp. 410.</title>
        <authorList>
            <person name="Gao J."/>
            <person name="Mao X."/>
            <person name="Sun J."/>
        </authorList>
    </citation>
    <scope>NUCLEOTIDE SEQUENCE [LARGE SCALE GENOMIC DNA]</scope>
    <source>
        <strain evidence="1 2">410</strain>
    </source>
</reference>
<dbReference type="RefSeq" id="WP_101718971.1">
    <property type="nucleotide sequence ID" value="NZ_PJRS01000031.1"/>
</dbReference>
<dbReference type="GO" id="GO:0005975">
    <property type="term" value="P:carbohydrate metabolic process"/>
    <property type="evidence" value="ECO:0007669"/>
    <property type="project" value="InterPro"/>
</dbReference>
<dbReference type="Proteomes" id="UP000234479">
    <property type="component" value="Unassembled WGS sequence"/>
</dbReference>
<evidence type="ECO:0000313" key="2">
    <source>
        <dbReference type="Proteomes" id="UP000234479"/>
    </source>
</evidence>
<gene>
    <name evidence="1" type="ORF">SGCZBJ_15910</name>
</gene>
<comment type="caution">
    <text evidence="1">The sequence shown here is derived from an EMBL/GenBank/DDBJ whole genome shotgun (WGS) entry which is preliminary data.</text>
</comment>
<evidence type="ECO:0000313" key="1">
    <source>
        <dbReference type="EMBL" id="PLR23471.1"/>
    </source>
</evidence>
<dbReference type="OrthoDB" id="9787041at2"/>
<accession>A0A2N5DBM7</accession>
<dbReference type="InterPro" id="IPR011330">
    <property type="entry name" value="Glyco_hydro/deAcase_b/a-brl"/>
</dbReference>
<name>A0A2N5DBM7_9CAUL</name>
<dbReference type="PANTHER" id="PTHR43123">
    <property type="entry name" value="POLYSACCHARIDE DEACETYLASE-RELATED"/>
    <property type="match status" value="1"/>
</dbReference>
<dbReference type="Gene3D" id="3.20.20.370">
    <property type="entry name" value="Glycoside hydrolase/deacetylase"/>
    <property type="match status" value="1"/>
</dbReference>
<sequence>MEYDYIPLPHRKPLIWPNGARVALVMTFNLETWDLTKPTKEKYYAGGPAVLPDVLAGDTPDFPNYTWREYGQRVGIWRLFDLFDELGVKASCTTNAVTFERRKAMTDACLERGWELLAHNWEQGELLTDFAHEPAKERDIVLRSLEHYEKFVGKRAKGWLSSSLRGTLQTADILAEHGCTFYCDLLNDDQPYLLRTPNGPIVSTPYSNEINDFTLLTRRGHTTDEYRDVMIEELNVLYKEGATSGRIMNVGIHPHVSGRAYRIRALREFIQHAKSLPGVWFATREEIADWYLANHESHIPTDATIKAAE</sequence>
<keyword evidence="2" id="KW-1185">Reference proteome</keyword>
<proteinExistence type="predicted"/>
<dbReference type="EMBL" id="PJRS01000031">
    <property type="protein sequence ID" value="PLR23471.1"/>
    <property type="molecule type" value="Genomic_DNA"/>
</dbReference>